<protein>
    <submittedName>
        <fullName evidence="3">Glutathione S-transferase</fullName>
    </submittedName>
</protein>
<dbReference type="GO" id="GO:0016740">
    <property type="term" value="F:transferase activity"/>
    <property type="evidence" value="ECO:0007669"/>
    <property type="project" value="UniProtKB-KW"/>
</dbReference>
<dbReference type="InterPro" id="IPR010987">
    <property type="entry name" value="Glutathione-S-Trfase_C-like"/>
</dbReference>
<dbReference type="SUPFAM" id="SSF47616">
    <property type="entry name" value="GST C-terminal domain-like"/>
    <property type="match status" value="1"/>
</dbReference>
<dbReference type="Pfam" id="PF13417">
    <property type="entry name" value="GST_N_3"/>
    <property type="match status" value="1"/>
</dbReference>
<proteinExistence type="predicted"/>
<accession>A0A1C3XK81</accession>
<sequence>MTGLPRLFGADYSVYVRIARLCLIEKGIEYQLVPLDIFADGGPPTDYLAKHPFGRIPAFEHQEFSLYETSAITRYIDEAFEGPQLQPLDPVHRARCNQLISIADNYAYPHLVWGVYVERISKPGRGVSTDEDKLVAALPKARNCLAAMSQLMRDGPWFIGEQLTLADLYAAPMFDYFLMTFEGAELIRQHGNLQEWWARMASRPSMAVTKPS</sequence>
<gene>
    <name evidence="3" type="ORF">GA0061101_14921</name>
</gene>
<dbReference type="InterPro" id="IPR004046">
    <property type="entry name" value="GST_C"/>
</dbReference>
<evidence type="ECO:0000259" key="2">
    <source>
        <dbReference type="PROSITE" id="PS50405"/>
    </source>
</evidence>
<dbReference type="CDD" id="cd00299">
    <property type="entry name" value="GST_C_family"/>
    <property type="match status" value="1"/>
</dbReference>
<dbReference type="PROSITE" id="PS50404">
    <property type="entry name" value="GST_NTER"/>
    <property type="match status" value="1"/>
</dbReference>
<dbReference type="PROSITE" id="PS50405">
    <property type="entry name" value="GST_CTER"/>
    <property type="match status" value="1"/>
</dbReference>
<organism evidence="3 4">
    <name type="scientific">Rhizobium lusitanum</name>
    <dbReference type="NCBI Taxonomy" id="293958"/>
    <lineage>
        <taxon>Bacteria</taxon>
        <taxon>Pseudomonadati</taxon>
        <taxon>Pseudomonadota</taxon>
        <taxon>Alphaproteobacteria</taxon>
        <taxon>Hyphomicrobiales</taxon>
        <taxon>Rhizobiaceae</taxon>
        <taxon>Rhizobium/Agrobacterium group</taxon>
        <taxon>Rhizobium</taxon>
    </lineage>
</organism>
<dbReference type="InterPro" id="IPR040079">
    <property type="entry name" value="Glutathione_S-Trfase"/>
</dbReference>
<dbReference type="InterPro" id="IPR036282">
    <property type="entry name" value="Glutathione-S-Trfase_C_sf"/>
</dbReference>
<feature type="domain" description="GST C-terminal" evidence="2">
    <location>
        <begin position="89"/>
        <end position="212"/>
    </location>
</feature>
<dbReference type="SUPFAM" id="SSF52833">
    <property type="entry name" value="Thioredoxin-like"/>
    <property type="match status" value="1"/>
</dbReference>
<dbReference type="GO" id="GO:0005737">
    <property type="term" value="C:cytoplasm"/>
    <property type="evidence" value="ECO:0007669"/>
    <property type="project" value="TreeGrafter"/>
</dbReference>
<feature type="domain" description="GST N-terminal" evidence="1">
    <location>
        <begin position="3"/>
        <end position="84"/>
    </location>
</feature>
<dbReference type="SFLD" id="SFLDG00358">
    <property type="entry name" value="Main_(cytGST)"/>
    <property type="match status" value="1"/>
</dbReference>
<dbReference type="PANTHER" id="PTHR43968:SF6">
    <property type="entry name" value="GLUTATHIONE S-TRANSFERASE OMEGA"/>
    <property type="match status" value="1"/>
</dbReference>
<reference evidence="3 4" key="1">
    <citation type="submission" date="2016-08" db="EMBL/GenBank/DDBJ databases">
        <authorList>
            <person name="Seilhamer J.J."/>
        </authorList>
    </citation>
    <scope>NUCLEOTIDE SEQUENCE [LARGE SCALE GENOMIC DNA]</scope>
    <source>
        <strain evidence="3 4">P1-7</strain>
    </source>
</reference>
<dbReference type="Pfam" id="PF00043">
    <property type="entry name" value="GST_C"/>
    <property type="match status" value="1"/>
</dbReference>
<evidence type="ECO:0000313" key="4">
    <source>
        <dbReference type="Proteomes" id="UP000199205"/>
    </source>
</evidence>
<dbReference type="InterPro" id="IPR036249">
    <property type="entry name" value="Thioredoxin-like_sf"/>
</dbReference>
<dbReference type="OrthoDB" id="9797500at2"/>
<evidence type="ECO:0000313" key="3">
    <source>
        <dbReference type="EMBL" id="SCB52394.1"/>
    </source>
</evidence>
<dbReference type="SFLD" id="SFLDS00019">
    <property type="entry name" value="Glutathione_Transferase_(cytos"/>
    <property type="match status" value="1"/>
</dbReference>
<dbReference type="Gene3D" id="1.20.1050.10">
    <property type="match status" value="1"/>
</dbReference>
<dbReference type="InterPro" id="IPR050983">
    <property type="entry name" value="GST_Omega/HSP26"/>
</dbReference>
<dbReference type="Proteomes" id="UP000199205">
    <property type="component" value="Unassembled WGS sequence"/>
</dbReference>
<dbReference type="AlphaFoldDB" id="A0A1C3XK81"/>
<keyword evidence="3" id="KW-0808">Transferase</keyword>
<dbReference type="Gene3D" id="3.40.30.10">
    <property type="entry name" value="Glutaredoxin"/>
    <property type="match status" value="1"/>
</dbReference>
<dbReference type="InterPro" id="IPR004045">
    <property type="entry name" value="Glutathione_S-Trfase_N"/>
</dbReference>
<dbReference type="RefSeq" id="WP_092577474.1">
    <property type="nucleotide sequence ID" value="NZ_FMAF01000049.1"/>
</dbReference>
<name>A0A1C3XK81_9HYPH</name>
<evidence type="ECO:0000259" key="1">
    <source>
        <dbReference type="PROSITE" id="PS50404"/>
    </source>
</evidence>
<dbReference type="EMBL" id="FMAF01000049">
    <property type="protein sequence ID" value="SCB52394.1"/>
    <property type="molecule type" value="Genomic_DNA"/>
</dbReference>
<dbReference type="PANTHER" id="PTHR43968">
    <property type="match status" value="1"/>
</dbReference>